<evidence type="ECO:0000313" key="1">
    <source>
        <dbReference type="EMBL" id="ALE03427.1"/>
    </source>
</evidence>
<organism evidence="1 3">
    <name type="scientific">Bartonella ancashensis</name>
    <dbReference type="NCBI Taxonomy" id="1318743"/>
    <lineage>
        <taxon>Bacteria</taxon>
        <taxon>Pseudomonadati</taxon>
        <taxon>Pseudomonadota</taxon>
        <taxon>Alphaproteobacteria</taxon>
        <taxon>Hyphomicrobiales</taxon>
        <taxon>Bartonellaceae</taxon>
        <taxon>Bartonella</taxon>
    </lineage>
</organism>
<dbReference type="KEGG" id="banc:PU02_0613"/>
<dbReference type="PATRIC" id="fig|1318743.3.peg.627"/>
<sequence>MGHKVLKILDEKATKEELSTMFQLLSGALKHQSTADAKATAAAYLLSLDGISHWALKTATRDIMRGKAEGLSRTFMPSAPELYAYCDKLERDIRGCVEYVFKALEKPEAVS</sequence>
<evidence type="ECO:0000313" key="2">
    <source>
        <dbReference type="EMBL" id="ALE03493.1"/>
    </source>
</evidence>
<gene>
    <name evidence="1" type="ORF">PU02_0613</name>
    <name evidence="2" type="ORF">PU02_0679</name>
</gene>
<dbReference type="STRING" id="1318743.PU02_0613"/>
<evidence type="ECO:0000313" key="3">
    <source>
        <dbReference type="Proteomes" id="UP000057213"/>
    </source>
</evidence>
<dbReference type="Proteomes" id="UP000057213">
    <property type="component" value="Chromosome"/>
</dbReference>
<keyword evidence="3" id="KW-1185">Reference proteome</keyword>
<dbReference type="AlphaFoldDB" id="A0A0M4LJE8"/>
<dbReference type="EMBL" id="CP010401">
    <property type="protein sequence ID" value="ALE03493.1"/>
    <property type="molecule type" value="Genomic_DNA"/>
</dbReference>
<reference evidence="1 3" key="1">
    <citation type="journal article" date="2015" name="Genome Announc.">
        <title>Complete Genome Sequence of Bartonella ancashensis Strain 20.00, Isolated from the Blood of a Patient with Verruga Peruana.</title>
        <authorList>
            <person name="Hang J."/>
            <person name="Mullins K.E."/>
            <person name="Clifford R.J."/>
            <person name="Onmus-Leone F."/>
            <person name="Yang Y."/>
            <person name="Jiang J."/>
            <person name="Leguia M."/>
            <person name="Kasper M.R."/>
            <person name="Maguina C."/>
            <person name="Lesho E.P."/>
            <person name="Jarman R.G."/>
            <person name="Richards A.L."/>
            <person name="Blazes D."/>
        </authorList>
    </citation>
    <scope>NUCLEOTIDE SEQUENCE [LARGE SCALE GENOMIC DNA]</scope>
    <source>
        <strain evidence="1 3">20.00</strain>
    </source>
</reference>
<dbReference type="EMBL" id="CP010401">
    <property type="protein sequence ID" value="ALE03427.1"/>
    <property type="molecule type" value="Genomic_DNA"/>
</dbReference>
<dbReference type="KEGG" id="banc:PU02_0679"/>
<name>A0A0M4LJE8_9HYPH</name>
<proteinExistence type="predicted"/>
<accession>A0A0M4LJE8</accession>
<dbReference type="RefSeq" id="WP_236824028.1">
    <property type="nucleotide sequence ID" value="NZ_CP010401.1"/>
</dbReference>
<protein>
    <submittedName>
        <fullName evidence="1">Putative prophage protein</fullName>
    </submittedName>
</protein>